<dbReference type="Proteomes" id="UP000222106">
    <property type="component" value="Unassembled WGS sequence"/>
</dbReference>
<dbReference type="RefSeq" id="WP_098484666.1">
    <property type="nucleotide sequence ID" value="NZ_PDJI01000004.1"/>
</dbReference>
<reference evidence="1 2" key="1">
    <citation type="submission" date="2017-10" db="EMBL/GenBank/DDBJ databases">
        <title>Sequencing the genomes of 1000 actinobacteria strains.</title>
        <authorList>
            <person name="Klenk H.-P."/>
        </authorList>
    </citation>
    <scope>NUCLEOTIDE SEQUENCE [LARGE SCALE GENOMIC DNA]</scope>
    <source>
        <strain evidence="1 2">DSM 21838</strain>
    </source>
</reference>
<protein>
    <submittedName>
        <fullName evidence="1">Adenylate kinase family enzyme</fullName>
    </submittedName>
</protein>
<dbReference type="GO" id="GO:0016301">
    <property type="term" value="F:kinase activity"/>
    <property type="evidence" value="ECO:0007669"/>
    <property type="project" value="UniProtKB-KW"/>
</dbReference>
<organism evidence="1 2">
    <name type="scientific">Georgenia soli</name>
    <dbReference type="NCBI Taxonomy" id="638953"/>
    <lineage>
        <taxon>Bacteria</taxon>
        <taxon>Bacillati</taxon>
        <taxon>Actinomycetota</taxon>
        <taxon>Actinomycetes</taxon>
        <taxon>Micrococcales</taxon>
        <taxon>Bogoriellaceae</taxon>
        <taxon>Georgenia</taxon>
    </lineage>
</organism>
<dbReference type="PANTHER" id="PTHR37816:SF1">
    <property type="entry name" value="TOXIN"/>
    <property type="match status" value="1"/>
</dbReference>
<accession>A0A2A9EPX2</accession>
<gene>
    <name evidence="1" type="ORF">ATJ97_3360</name>
</gene>
<dbReference type="EMBL" id="PDJI01000004">
    <property type="protein sequence ID" value="PFG40823.1"/>
    <property type="molecule type" value="Genomic_DNA"/>
</dbReference>
<comment type="caution">
    <text evidence="1">The sequence shown here is derived from an EMBL/GenBank/DDBJ whole genome shotgun (WGS) entry which is preliminary data.</text>
</comment>
<dbReference type="AlphaFoldDB" id="A0A2A9EPX2"/>
<dbReference type="Gene3D" id="3.40.50.300">
    <property type="entry name" value="P-loop containing nucleotide triphosphate hydrolases"/>
    <property type="match status" value="1"/>
</dbReference>
<name>A0A2A9EPX2_9MICO</name>
<keyword evidence="1" id="KW-0808">Transferase</keyword>
<dbReference type="OrthoDB" id="3199600at2"/>
<dbReference type="SUPFAM" id="SSF52540">
    <property type="entry name" value="P-loop containing nucleoside triphosphate hydrolases"/>
    <property type="match status" value="1"/>
</dbReference>
<evidence type="ECO:0000313" key="1">
    <source>
        <dbReference type="EMBL" id="PFG40823.1"/>
    </source>
</evidence>
<sequence>MLLGPDDPLPRRPSRIVVAGVSGSGKTTLARRAAARLGVPHVEIDALFHGPGWRPRPEFLADVERLVVREEWVTEWQYAAARPLLLARADLMVWLDLPVARTMTQVTVRTVTRRVGRVELWNGNREGPLLGVLHQPDHIIRWAWRTRHKYDGLPERVEAVRRARALPDLPVVRLRSHRDSRRWCDGPLAASTV</sequence>
<dbReference type="InterPro" id="IPR027417">
    <property type="entry name" value="P-loop_NTPase"/>
</dbReference>
<keyword evidence="1" id="KW-0418">Kinase</keyword>
<dbReference type="PANTHER" id="PTHR37816">
    <property type="entry name" value="YALI0E33011P"/>
    <property type="match status" value="1"/>
</dbReference>
<proteinExistence type="predicted"/>
<evidence type="ECO:0000313" key="2">
    <source>
        <dbReference type="Proteomes" id="UP000222106"/>
    </source>
</evidence>
<dbReference type="InterPro" id="IPR052922">
    <property type="entry name" value="Cytidylate_Kinase-2"/>
</dbReference>
<keyword evidence="2" id="KW-1185">Reference proteome</keyword>